<evidence type="ECO:0000313" key="2">
    <source>
        <dbReference type="Proteomes" id="UP000774326"/>
    </source>
</evidence>
<sequence length="164" mass="19015">MLRKTKVLLQTSIRFQSTIGKPFTSKQSLIDFIQTPKVQIHETLVQTLTPIEISDSQLIKLMKLSSLQIPETEEQLQRYKIPLMQQIGFLSKIHNLKPEIFSYNYNQPNHYTKGLKLNDILTKIKQQTQDLSKGESESKAELLELATYTKNNHYIVKEGLLKNK</sequence>
<gene>
    <name evidence="1" type="ORF">WICPIJ_005067</name>
</gene>
<reference evidence="1" key="1">
    <citation type="journal article" date="2021" name="Open Biol.">
        <title>Shared evolutionary footprints suggest mitochondrial oxidative damage underlies multiple complex I losses in fungi.</title>
        <authorList>
            <person name="Schikora-Tamarit M.A."/>
            <person name="Marcet-Houben M."/>
            <person name="Nosek J."/>
            <person name="Gabaldon T."/>
        </authorList>
    </citation>
    <scope>NUCLEOTIDE SEQUENCE</scope>
    <source>
        <strain evidence="1">CBS2887</strain>
    </source>
</reference>
<keyword evidence="2" id="KW-1185">Reference proteome</keyword>
<protein>
    <recommendedName>
        <fullName evidence="3">Glutamyl-tRNA(Gln) amidotransferase subunit F, mitochondrial</fullName>
    </recommendedName>
</protein>
<organism evidence="1 2">
    <name type="scientific">Wickerhamomyces pijperi</name>
    <name type="common">Yeast</name>
    <name type="synonym">Pichia pijperi</name>
    <dbReference type="NCBI Taxonomy" id="599730"/>
    <lineage>
        <taxon>Eukaryota</taxon>
        <taxon>Fungi</taxon>
        <taxon>Dikarya</taxon>
        <taxon>Ascomycota</taxon>
        <taxon>Saccharomycotina</taxon>
        <taxon>Saccharomycetes</taxon>
        <taxon>Phaffomycetales</taxon>
        <taxon>Wickerhamomycetaceae</taxon>
        <taxon>Wickerhamomyces</taxon>
    </lineage>
</organism>
<accession>A0A9P8Q6P6</accession>
<dbReference type="Proteomes" id="UP000774326">
    <property type="component" value="Unassembled WGS sequence"/>
</dbReference>
<dbReference type="Pfam" id="PF20977">
    <property type="entry name" value="GatF"/>
    <property type="match status" value="1"/>
</dbReference>
<dbReference type="OrthoDB" id="4053592at2759"/>
<comment type="caution">
    <text evidence="1">The sequence shown here is derived from an EMBL/GenBank/DDBJ whole genome shotgun (WGS) entry which is preliminary data.</text>
</comment>
<name>A0A9P8Q6P6_WICPI</name>
<evidence type="ECO:0000313" key="1">
    <source>
        <dbReference type="EMBL" id="KAH3683965.1"/>
    </source>
</evidence>
<proteinExistence type="predicted"/>
<dbReference type="AlphaFoldDB" id="A0A9P8Q6P6"/>
<reference evidence="1" key="2">
    <citation type="submission" date="2021-01" db="EMBL/GenBank/DDBJ databases">
        <authorList>
            <person name="Schikora-Tamarit M.A."/>
        </authorList>
    </citation>
    <scope>NUCLEOTIDE SEQUENCE</scope>
    <source>
        <strain evidence="1">CBS2887</strain>
    </source>
</reference>
<dbReference type="EMBL" id="JAEUBG010002839">
    <property type="protein sequence ID" value="KAH3683965.1"/>
    <property type="molecule type" value="Genomic_DNA"/>
</dbReference>
<evidence type="ECO:0008006" key="3">
    <source>
        <dbReference type="Google" id="ProtNLM"/>
    </source>
</evidence>